<dbReference type="OrthoDB" id="10254221at2759"/>
<evidence type="ECO:0000313" key="6">
    <source>
        <dbReference type="Proteomes" id="UP000469558"/>
    </source>
</evidence>
<organism evidence="5 6">
    <name type="scientific">Lachnellula suecica</name>
    <dbReference type="NCBI Taxonomy" id="602035"/>
    <lineage>
        <taxon>Eukaryota</taxon>
        <taxon>Fungi</taxon>
        <taxon>Dikarya</taxon>
        <taxon>Ascomycota</taxon>
        <taxon>Pezizomycotina</taxon>
        <taxon>Leotiomycetes</taxon>
        <taxon>Helotiales</taxon>
        <taxon>Lachnaceae</taxon>
        <taxon>Lachnellula</taxon>
    </lineage>
</organism>
<comment type="similarity">
    <text evidence="3">Belongs to the avfA family.</text>
</comment>
<name>A0A8T9CFL8_9HELO</name>
<feature type="domain" description="NAD(P)-binding" evidence="4">
    <location>
        <begin position="8"/>
        <end position="209"/>
    </location>
</feature>
<evidence type="ECO:0000256" key="3">
    <source>
        <dbReference type="ARBA" id="ARBA00038376"/>
    </source>
</evidence>
<keyword evidence="1" id="KW-0560">Oxidoreductase</keyword>
<proteinExistence type="inferred from homology"/>
<evidence type="ECO:0000256" key="1">
    <source>
        <dbReference type="ARBA" id="ARBA00023002"/>
    </source>
</evidence>
<dbReference type="Proteomes" id="UP000469558">
    <property type="component" value="Unassembled WGS sequence"/>
</dbReference>
<evidence type="ECO:0000313" key="5">
    <source>
        <dbReference type="EMBL" id="TVY84585.1"/>
    </source>
</evidence>
<reference evidence="5 6" key="1">
    <citation type="submission" date="2018-05" db="EMBL/GenBank/DDBJ databases">
        <title>Genome sequencing and assembly of the regulated plant pathogen Lachnellula willkommii and related sister species for the development of diagnostic species identification markers.</title>
        <authorList>
            <person name="Giroux E."/>
            <person name="Bilodeau G."/>
        </authorList>
    </citation>
    <scope>NUCLEOTIDE SEQUENCE [LARGE SCALE GENOMIC DNA]</scope>
    <source>
        <strain evidence="5 6">CBS 268.59</strain>
    </source>
</reference>
<dbReference type="PANTHER" id="PTHR15020:SF37">
    <property type="entry name" value="OXIDOREDUCTASE MDPK"/>
    <property type="match status" value="1"/>
</dbReference>
<evidence type="ECO:0000259" key="4">
    <source>
        <dbReference type="Pfam" id="PF13460"/>
    </source>
</evidence>
<comment type="caution">
    <text evidence="5">The sequence shown here is derived from an EMBL/GenBank/DDBJ whole genome shotgun (WGS) entry which is preliminary data.</text>
</comment>
<dbReference type="PANTHER" id="PTHR15020">
    <property type="entry name" value="FLAVIN REDUCTASE-RELATED"/>
    <property type="match status" value="1"/>
</dbReference>
<protein>
    <submittedName>
        <fullName evidence="5">Monooxygenase ptaF</fullName>
    </submittedName>
</protein>
<dbReference type="Gene3D" id="3.40.50.720">
    <property type="entry name" value="NAD(P)-binding Rossmann-like Domain"/>
    <property type="match status" value="1"/>
</dbReference>
<sequence length="236" mass="26119">MTTYAILGSTGNCGTALIQSLLQQPDARIHAYCRNKSKLLRLLPEIEASGRVEIFEGSIEDIQLLSSCIRDCRAIFMVVSTNDNIPGCHLSQDTANGVIRALESLKKLEGPSVPKLVLLSSATIDDHFSRHVPYLLRQILLRSASNVYNDLKETEKLLRTQEHWLTTIYMKPGALSVDKSRGYALSLTEEDSPLSYLDLAAAMVEAADDEEGRYDMRNVSVVNTNGKARFPTGTPF</sequence>
<dbReference type="GO" id="GO:0004497">
    <property type="term" value="F:monooxygenase activity"/>
    <property type="evidence" value="ECO:0007669"/>
    <property type="project" value="UniProtKB-KW"/>
</dbReference>
<gene>
    <name evidence="5" type="primary">ptaF</name>
    <name evidence="5" type="ORF">LSUE1_G000557</name>
</gene>
<keyword evidence="6" id="KW-1185">Reference proteome</keyword>
<dbReference type="SUPFAM" id="SSF51735">
    <property type="entry name" value="NAD(P)-binding Rossmann-fold domains"/>
    <property type="match status" value="1"/>
</dbReference>
<evidence type="ECO:0000256" key="2">
    <source>
        <dbReference type="ARBA" id="ARBA00023033"/>
    </source>
</evidence>
<dbReference type="InterPro" id="IPR016040">
    <property type="entry name" value="NAD(P)-bd_dom"/>
</dbReference>
<dbReference type="AlphaFoldDB" id="A0A8T9CFL8"/>
<keyword evidence="2 5" id="KW-0503">Monooxygenase</keyword>
<dbReference type="InterPro" id="IPR036291">
    <property type="entry name" value="NAD(P)-bd_dom_sf"/>
</dbReference>
<dbReference type="EMBL" id="QGMK01000071">
    <property type="protein sequence ID" value="TVY84585.1"/>
    <property type="molecule type" value="Genomic_DNA"/>
</dbReference>
<dbReference type="Pfam" id="PF13460">
    <property type="entry name" value="NAD_binding_10"/>
    <property type="match status" value="1"/>
</dbReference>
<accession>A0A8T9CFL8</accession>